<sequence length="532" mass="59573">MCLIRRSGTQGVHIAGKYVSRSSSVLSNVLKTSIIWPMRHDGGRVFSSGRRMNLVDKQSFLDFQLCRKKGWLARNRKPKLTSAALLRISDGIKVGERARELFPGGVTIGGESLQESMRRTKEVMSNSSVHVLLEAAFVAGSYVAKADVIQRDADGWHLIEVKSGTRDKKEYIQDIAYTKSVMQKSGFNVMRTSLLLISKDFRVGMANSEFFRMVEVSEKVNQNSLNLRFNQAHEILSEECPDPELVLHCRNCKFWDSCLGKNSDEAHSVLELPRLSTKKFEEITSAGIREIAQIRDVSILSARQLVVWRSVVSQEPVIDKKLAAEMLSKIEFPAKYLDFETAASAFPLYPGVSPFEQIPTQFSVHICTSPGESIGHLSYLAENPERDCRLDLAHSLLDALGDAGSIVVYSGFEHRVITGLAKHFPQLEGPLLSLTERLFDFEKVFLKAIYHPAFRGRTSIKNTANALIDQLEYQNLDISDGQSAAAAFALLARGEIKDAAERERTRSNLLEYCALDSFAMVLIHQRVLELIE</sequence>
<evidence type="ECO:0000259" key="2">
    <source>
        <dbReference type="Pfam" id="PF11074"/>
    </source>
</evidence>
<feature type="domain" description="DUF2779" evidence="2">
    <location>
        <begin position="336"/>
        <end position="459"/>
    </location>
</feature>
<accession>A0A7S4JNT6</accession>
<evidence type="ECO:0008006" key="4">
    <source>
        <dbReference type="Google" id="ProtNLM"/>
    </source>
</evidence>
<feature type="domain" description="DUF83" evidence="1">
    <location>
        <begin position="143"/>
        <end position="259"/>
    </location>
</feature>
<proteinExistence type="predicted"/>
<dbReference type="Gene3D" id="3.90.320.10">
    <property type="match status" value="1"/>
</dbReference>
<dbReference type="Pfam" id="PF11074">
    <property type="entry name" value="DUF2779"/>
    <property type="match status" value="1"/>
</dbReference>
<dbReference type="Pfam" id="PF01930">
    <property type="entry name" value="Cas_Cas4"/>
    <property type="match status" value="1"/>
</dbReference>
<evidence type="ECO:0000313" key="3">
    <source>
        <dbReference type="EMBL" id="CAE2269610.1"/>
    </source>
</evidence>
<dbReference type="InterPro" id="IPR011604">
    <property type="entry name" value="PDDEXK-like_dom_sf"/>
</dbReference>
<dbReference type="EMBL" id="HBKQ01045219">
    <property type="protein sequence ID" value="CAE2269610.1"/>
    <property type="molecule type" value="Transcribed_RNA"/>
</dbReference>
<reference evidence="3" key="1">
    <citation type="submission" date="2021-01" db="EMBL/GenBank/DDBJ databases">
        <authorList>
            <person name="Corre E."/>
            <person name="Pelletier E."/>
            <person name="Niang G."/>
            <person name="Scheremetjew M."/>
            <person name="Finn R."/>
            <person name="Kale V."/>
            <person name="Holt S."/>
            <person name="Cochrane G."/>
            <person name="Meng A."/>
            <person name="Brown T."/>
            <person name="Cohen L."/>
        </authorList>
    </citation>
    <scope>NUCLEOTIDE SEQUENCE</scope>
    <source>
        <strain evidence="3">Isolate 1302-5</strain>
    </source>
</reference>
<organism evidence="3">
    <name type="scientific">Odontella aurita</name>
    <dbReference type="NCBI Taxonomy" id="265563"/>
    <lineage>
        <taxon>Eukaryota</taxon>
        <taxon>Sar</taxon>
        <taxon>Stramenopiles</taxon>
        <taxon>Ochrophyta</taxon>
        <taxon>Bacillariophyta</taxon>
        <taxon>Mediophyceae</taxon>
        <taxon>Biddulphiophycidae</taxon>
        <taxon>Eupodiscales</taxon>
        <taxon>Odontellaceae</taxon>
        <taxon>Odontella</taxon>
    </lineage>
</organism>
<evidence type="ECO:0000259" key="1">
    <source>
        <dbReference type="Pfam" id="PF01930"/>
    </source>
</evidence>
<protein>
    <recommendedName>
        <fullName evidence="4">DUF2779 domain-containing protein</fullName>
    </recommendedName>
</protein>
<dbReference type="AlphaFoldDB" id="A0A7S4JNT6"/>
<gene>
    <name evidence="3" type="ORF">OAUR00152_LOCUS31191</name>
</gene>
<name>A0A7S4JNT6_9STRA</name>
<dbReference type="InterPro" id="IPR021301">
    <property type="entry name" value="DUF2779"/>
</dbReference>
<dbReference type="InterPro" id="IPR022765">
    <property type="entry name" value="Dna2/Cas4_DUF83"/>
</dbReference>